<dbReference type="InterPro" id="IPR036515">
    <property type="entry name" value="Transposase_17_sf"/>
</dbReference>
<dbReference type="GO" id="GO:0043565">
    <property type="term" value="F:sequence-specific DNA binding"/>
    <property type="evidence" value="ECO:0007669"/>
    <property type="project" value="TreeGrafter"/>
</dbReference>
<reference evidence="2 3" key="1">
    <citation type="submission" date="2014-02" db="EMBL/GenBank/DDBJ databases">
        <title>Expanding our view of genomic diversity in Candidatus Accumulibacter clades.</title>
        <authorList>
            <person name="Skennerton C.T."/>
            <person name="Barr J.J."/>
            <person name="Slater F.R."/>
            <person name="Bond P.L."/>
            <person name="Tyson G.W."/>
        </authorList>
    </citation>
    <scope>NUCLEOTIDE SEQUENCE [LARGE SCALE GENOMIC DNA]</scope>
    <source>
        <strain evidence="3">BA-91</strain>
    </source>
</reference>
<dbReference type="SMART" id="SM01321">
    <property type="entry name" value="Y1_Tnp"/>
    <property type="match status" value="1"/>
</dbReference>
<dbReference type="NCBIfam" id="NF047646">
    <property type="entry name" value="REP_Tyr_transpos"/>
    <property type="match status" value="1"/>
</dbReference>
<evidence type="ECO:0000259" key="1">
    <source>
        <dbReference type="SMART" id="SM01321"/>
    </source>
</evidence>
<gene>
    <name evidence="2" type="ORF">AW09_002021</name>
</gene>
<feature type="domain" description="Transposase IS200-like" evidence="1">
    <location>
        <begin position="8"/>
        <end position="134"/>
    </location>
</feature>
<protein>
    <submittedName>
        <fullName evidence="2">Transposase</fullName>
    </submittedName>
</protein>
<dbReference type="PANTHER" id="PTHR36966:SF1">
    <property type="entry name" value="REP-ASSOCIATED TYROSINE TRANSPOSASE"/>
    <property type="match status" value="1"/>
</dbReference>
<dbReference type="Gene3D" id="3.30.70.1290">
    <property type="entry name" value="Transposase IS200-like"/>
    <property type="match status" value="1"/>
</dbReference>
<comment type="caution">
    <text evidence="2">The sequence shown here is derived from an EMBL/GenBank/DDBJ whole genome shotgun (WGS) entry which is preliminary data.</text>
</comment>
<dbReference type="GO" id="GO:0006313">
    <property type="term" value="P:DNA transposition"/>
    <property type="evidence" value="ECO:0007669"/>
    <property type="project" value="InterPro"/>
</dbReference>
<dbReference type="InterPro" id="IPR052715">
    <property type="entry name" value="RAYT_transposase"/>
</dbReference>
<dbReference type="PANTHER" id="PTHR36966">
    <property type="entry name" value="REP-ASSOCIATED TYROSINE TRANSPOSASE"/>
    <property type="match status" value="1"/>
</dbReference>
<proteinExistence type="predicted"/>
<dbReference type="InterPro" id="IPR002686">
    <property type="entry name" value="Transposase_17"/>
</dbReference>
<name>A0A080LY16_9PROT</name>
<dbReference type="GO" id="GO:0004803">
    <property type="term" value="F:transposase activity"/>
    <property type="evidence" value="ECO:0007669"/>
    <property type="project" value="InterPro"/>
</dbReference>
<dbReference type="EMBL" id="JDVG02000337">
    <property type="protein sequence ID" value="KFB72770.1"/>
    <property type="molecule type" value="Genomic_DNA"/>
</dbReference>
<sequence>MQYRRAFTPGGTFFFTVVTEGRRPILASPEAVEVLRGAFRAVRRTRPFEIDAMVVLPDHLHCMWTLPPSDADFATRWRLIKTWFTKHCAPDLRTAPGPSRAARNEQALWQHRYWEHRLRDENDCARHIDYIHYNPVKHGWVAAAIDWPYSSFRRFVETGIYAADWGRNAVDFAGIGDE</sequence>
<dbReference type="Proteomes" id="UP000020077">
    <property type="component" value="Unassembled WGS sequence"/>
</dbReference>
<evidence type="ECO:0000313" key="3">
    <source>
        <dbReference type="Proteomes" id="UP000020077"/>
    </source>
</evidence>
<evidence type="ECO:0000313" key="2">
    <source>
        <dbReference type="EMBL" id="KFB72770.1"/>
    </source>
</evidence>
<dbReference type="SUPFAM" id="SSF143422">
    <property type="entry name" value="Transposase IS200-like"/>
    <property type="match status" value="1"/>
</dbReference>
<dbReference type="AlphaFoldDB" id="A0A080LY16"/>
<accession>A0A080LY16</accession>
<organism evidence="2 3">
    <name type="scientific">Candidatus Accumulibacter phosphatis</name>
    <dbReference type="NCBI Taxonomy" id="327160"/>
    <lineage>
        <taxon>Bacteria</taxon>
        <taxon>Pseudomonadati</taxon>
        <taxon>Pseudomonadota</taxon>
        <taxon>Betaproteobacteria</taxon>
        <taxon>Candidatus Accumulibacter</taxon>
    </lineage>
</organism>